<dbReference type="eggNOG" id="KOG0348">
    <property type="taxonomic scope" value="Eukaryota"/>
</dbReference>
<dbReference type="PROSITE" id="PS51194">
    <property type="entry name" value="HELICASE_CTER"/>
    <property type="match status" value="1"/>
</dbReference>
<feature type="region of interest" description="Disordered" evidence="8">
    <location>
        <begin position="442"/>
        <end position="469"/>
    </location>
</feature>
<keyword evidence="2 7" id="KW-0378">Hydrolase</keyword>
<dbReference type="GO" id="GO:0010468">
    <property type="term" value="P:regulation of gene expression"/>
    <property type="evidence" value="ECO:0007669"/>
    <property type="project" value="UniProtKB-ARBA"/>
</dbReference>
<reference evidence="12" key="1">
    <citation type="submission" date="2007-04" db="EMBL/GenBank/DDBJ databases">
        <title>Annotation of Pediculus humanus corporis strain USDA.</title>
        <authorList>
            <person name="Kirkness E."/>
            <person name="Hannick L."/>
            <person name="Hass B."/>
            <person name="Bruggner R."/>
            <person name="Lawson D."/>
            <person name="Bidwell S."/>
            <person name="Joardar V."/>
            <person name="Caler E."/>
            <person name="Walenz B."/>
            <person name="Inman J."/>
            <person name="Schobel S."/>
            <person name="Galinsky K."/>
            <person name="Amedeo P."/>
            <person name="Strausberg R."/>
        </authorList>
    </citation>
    <scope>NUCLEOTIDE SEQUENCE</scope>
    <source>
        <strain evidence="12">USDA</strain>
    </source>
</reference>
<dbReference type="STRING" id="121224.E0VNQ2"/>
<evidence type="ECO:0000256" key="5">
    <source>
        <dbReference type="ARBA" id="ARBA00022884"/>
    </source>
</evidence>
<dbReference type="VEuPathDB" id="VectorBase:PHUM339240"/>
<dbReference type="FunCoup" id="E0VNQ2">
    <property type="interactions" value="1869"/>
</dbReference>
<dbReference type="GO" id="GO:0016787">
    <property type="term" value="F:hydrolase activity"/>
    <property type="evidence" value="ECO:0007669"/>
    <property type="project" value="UniProtKB-KW"/>
</dbReference>
<evidence type="ECO:0000259" key="9">
    <source>
        <dbReference type="PROSITE" id="PS51192"/>
    </source>
</evidence>
<dbReference type="InterPro" id="IPR025313">
    <property type="entry name" value="SPB4-like_CTE"/>
</dbReference>
<feature type="short sequence motif" description="Q motif" evidence="6">
    <location>
        <begin position="255"/>
        <end position="284"/>
    </location>
</feature>
<dbReference type="PANTHER" id="PTHR24031">
    <property type="entry name" value="RNA HELICASE"/>
    <property type="match status" value="1"/>
</dbReference>
<dbReference type="SMART" id="SM00487">
    <property type="entry name" value="DEXDc"/>
    <property type="match status" value="1"/>
</dbReference>
<evidence type="ECO:0000256" key="8">
    <source>
        <dbReference type="SAM" id="MobiDB-lite"/>
    </source>
</evidence>
<comment type="catalytic activity">
    <reaction evidence="7">
        <text>ATP + H2O = ADP + phosphate + H(+)</text>
        <dbReference type="Rhea" id="RHEA:13065"/>
        <dbReference type="ChEBI" id="CHEBI:15377"/>
        <dbReference type="ChEBI" id="CHEBI:15378"/>
        <dbReference type="ChEBI" id="CHEBI:30616"/>
        <dbReference type="ChEBI" id="CHEBI:43474"/>
        <dbReference type="ChEBI" id="CHEBI:456216"/>
        <dbReference type="EC" id="3.6.4.13"/>
    </reaction>
</comment>
<dbReference type="Gene3D" id="3.40.50.300">
    <property type="entry name" value="P-loop containing nucleotide triphosphate hydrolases"/>
    <property type="match status" value="2"/>
</dbReference>
<dbReference type="SUPFAM" id="SSF52540">
    <property type="entry name" value="P-loop containing nucleoside triphosphate hydrolases"/>
    <property type="match status" value="1"/>
</dbReference>
<dbReference type="OrthoDB" id="422663at2759"/>
<dbReference type="RefSeq" id="XP_002427746.1">
    <property type="nucleotide sequence ID" value="XM_002427701.1"/>
</dbReference>
<dbReference type="GO" id="GO:0005524">
    <property type="term" value="F:ATP binding"/>
    <property type="evidence" value="ECO:0007669"/>
    <property type="project" value="UniProtKB-UniRule"/>
</dbReference>
<organism>
    <name type="scientific">Pediculus humanus subsp. corporis</name>
    <name type="common">Body louse</name>
    <dbReference type="NCBI Taxonomy" id="121224"/>
    <lineage>
        <taxon>Eukaryota</taxon>
        <taxon>Metazoa</taxon>
        <taxon>Ecdysozoa</taxon>
        <taxon>Arthropoda</taxon>
        <taxon>Hexapoda</taxon>
        <taxon>Insecta</taxon>
        <taxon>Pterygota</taxon>
        <taxon>Neoptera</taxon>
        <taxon>Paraneoptera</taxon>
        <taxon>Psocodea</taxon>
        <taxon>Troctomorpha</taxon>
        <taxon>Phthiraptera</taxon>
        <taxon>Anoplura</taxon>
        <taxon>Pediculidae</taxon>
        <taxon>Pediculus</taxon>
    </lineage>
</organism>
<evidence type="ECO:0000313" key="14">
    <source>
        <dbReference type="Proteomes" id="UP000009046"/>
    </source>
</evidence>
<evidence type="ECO:0000256" key="4">
    <source>
        <dbReference type="ARBA" id="ARBA00022840"/>
    </source>
</evidence>
<evidence type="ECO:0000256" key="2">
    <source>
        <dbReference type="ARBA" id="ARBA00022801"/>
    </source>
</evidence>
<dbReference type="PROSITE" id="PS00039">
    <property type="entry name" value="DEAD_ATP_HELICASE"/>
    <property type="match status" value="1"/>
</dbReference>
<protein>
    <recommendedName>
        <fullName evidence="7">ATP-dependent RNA helicase</fullName>
        <ecNumber evidence="7">3.6.4.13</ecNumber>
    </recommendedName>
</protein>
<dbReference type="CDD" id="cd18787">
    <property type="entry name" value="SF2_C_DEAD"/>
    <property type="match status" value="1"/>
</dbReference>
<keyword evidence="3 7" id="KW-0347">Helicase</keyword>
<reference evidence="12" key="2">
    <citation type="submission" date="2007-04" db="EMBL/GenBank/DDBJ databases">
        <title>The genome of the human body louse.</title>
        <authorList>
            <consortium name="The Human Body Louse Genome Consortium"/>
            <person name="Kirkness E."/>
            <person name="Walenz B."/>
            <person name="Hass B."/>
            <person name="Bruggner R."/>
            <person name="Strausberg R."/>
        </authorList>
    </citation>
    <scope>NUCLEOTIDE SEQUENCE</scope>
    <source>
        <strain evidence="12">USDA</strain>
    </source>
</reference>
<dbReference type="CDD" id="cd17949">
    <property type="entry name" value="DEADc_DDX31"/>
    <property type="match status" value="1"/>
</dbReference>
<dbReference type="OMA" id="QYDPPQQ"/>
<keyword evidence="1 7" id="KW-0547">Nucleotide-binding</keyword>
<dbReference type="GO" id="GO:0003724">
    <property type="term" value="F:RNA helicase activity"/>
    <property type="evidence" value="ECO:0007669"/>
    <property type="project" value="UniProtKB-EC"/>
</dbReference>
<dbReference type="InterPro" id="IPR014001">
    <property type="entry name" value="Helicase_ATP-bd"/>
</dbReference>
<dbReference type="InParanoid" id="E0VNQ2"/>
<dbReference type="Pfam" id="PF00270">
    <property type="entry name" value="DEAD"/>
    <property type="match status" value="1"/>
</dbReference>
<dbReference type="GO" id="GO:0003723">
    <property type="term" value="F:RNA binding"/>
    <property type="evidence" value="ECO:0007669"/>
    <property type="project" value="UniProtKB-UniRule"/>
</dbReference>
<accession>E0VNQ2</accession>
<dbReference type="InterPro" id="IPR011545">
    <property type="entry name" value="DEAD/DEAH_box_helicase_dom"/>
</dbReference>
<dbReference type="InterPro" id="IPR000629">
    <property type="entry name" value="RNA-helicase_DEAD-box_CS"/>
</dbReference>
<keyword evidence="4 7" id="KW-0067">ATP-binding</keyword>
<evidence type="ECO:0000259" key="11">
    <source>
        <dbReference type="PROSITE" id="PS51195"/>
    </source>
</evidence>
<name>E0VNQ2_PEDHC</name>
<dbReference type="Proteomes" id="UP000009046">
    <property type="component" value="Unassembled WGS sequence"/>
</dbReference>
<dbReference type="PROSITE" id="PS51195">
    <property type="entry name" value="Q_MOTIF"/>
    <property type="match status" value="1"/>
</dbReference>
<evidence type="ECO:0000313" key="13">
    <source>
        <dbReference type="EnsemblMetazoa" id="PHUM339240-PA"/>
    </source>
</evidence>
<dbReference type="InterPro" id="IPR027417">
    <property type="entry name" value="P-loop_NTPase"/>
</dbReference>
<dbReference type="EC" id="3.6.4.13" evidence="7"/>
<dbReference type="EMBL" id="DS235341">
    <property type="protein sequence ID" value="EEB15008.1"/>
    <property type="molecule type" value="Genomic_DNA"/>
</dbReference>
<dbReference type="EnsemblMetazoa" id="PHUM339240-RA">
    <property type="protein sequence ID" value="PHUM339240-PA"/>
    <property type="gene ID" value="PHUM339240"/>
</dbReference>
<keyword evidence="5 7" id="KW-0694">RNA-binding</keyword>
<comment type="domain">
    <text evidence="7">The Q motif is unique to and characteristic of the DEAD box family of RNA helicases and controls ATP binding and hydrolysis.</text>
</comment>
<sequence>MANANEGLLLNLGKSSGDVVGTDKILQDNNDFNWFDKPVFKKTPEIKKTNFKQSGQKQVYRVKPLNTTGEKTTGTTQGGILKNISVPSKSVWKKFKEFNKQSDGNDVKSMSNFSNLETKKTKTKIKSVKSKFKKVSFTNDSEPELTKSNYHESVENDDKFDAKTSDSFGVDNSKSSDDYQFDDYFSKSKFVKGGKKNYSNNHVLRNLNKSLDDNYSKVKEHKMGKVTSLFYNNPEIPNIPHRAVKPIKEDVFSNLKFEDLNLHSYMVKYLKESMGLTQVTTVQEKSIPVLLDGKDALIRSQTGSGKTLAFALPMLHKLQEIRPKITRSDGILSLIVLPTRELALQTYEVFNKLVKSYNWLVPGYLGGGEKRKSKKARLRKGITILIGTPGRLIDHIQHTKALNLEKVSWLVIDEADRLLDMGYEKDVSTLLETLDRHDEDSSLLKPDYLKTDEEKEEKEKEKEPKRHHRQTILLSATLSPKVQKLAGLSLRDPTFVDASDKNSSCSDHVPLVSSDMGAETDAMVLPESLIQKYIVTPPKLKLVSLTSFIIWNSKVSQQKKMLIFVGTQDMVDYYTELLSTVFGGVTSKNDDDGNDTKSNEGLLNFPTSDIELFKLHGNMKQSDRMEVFKTFRKSNMGVLLCTDVAARGLDLPEVDWVVQFTGPISVSDYVHRVGRTARSGQSGSSIIFLTPNEINFIRKLENCQIRVREEKMETCLQHLAEINTEGGGGGGRRRRGVVEEEATKLQSIFEKLVLDNKKLYDLACKAYSSWSRFYASYPRNMKDAFSVKTVHQGHYAKSFALRDTPSVIVNYAREKNLNVKR</sequence>
<keyword evidence="14" id="KW-1185">Reference proteome</keyword>
<feature type="domain" description="DEAD-box RNA helicase Q" evidence="11">
    <location>
        <begin position="255"/>
        <end position="284"/>
    </location>
</feature>
<dbReference type="GeneID" id="8231832"/>
<dbReference type="Pfam" id="PF13959">
    <property type="entry name" value="CTE_SPB4"/>
    <property type="match status" value="1"/>
</dbReference>
<feature type="compositionally biased region" description="Basic and acidic residues" evidence="8">
    <location>
        <begin position="442"/>
        <end position="464"/>
    </location>
</feature>
<reference evidence="13" key="3">
    <citation type="submission" date="2020-05" db="UniProtKB">
        <authorList>
            <consortium name="EnsemblMetazoa"/>
        </authorList>
    </citation>
    <scope>IDENTIFICATION</scope>
    <source>
        <strain evidence="13">USDA</strain>
    </source>
</reference>
<evidence type="ECO:0000256" key="6">
    <source>
        <dbReference type="PROSITE-ProRule" id="PRU00552"/>
    </source>
</evidence>
<proteinExistence type="inferred from homology"/>
<evidence type="ECO:0000256" key="1">
    <source>
        <dbReference type="ARBA" id="ARBA00022741"/>
    </source>
</evidence>
<evidence type="ECO:0000256" key="7">
    <source>
        <dbReference type="RuleBase" id="RU365068"/>
    </source>
</evidence>
<dbReference type="InterPro" id="IPR001650">
    <property type="entry name" value="Helicase_C-like"/>
</dbReference>
<dbReference type="HOGENOM" id="CLU_003041_26_2_1"/>
<dbReference type="Pfam" id="PF00271">
    <property type="entry name" value="Helicase_C"/>
    <property type="match status" value="1"/>
</dbReference>
<dbReference type="InterPro" id="IPR014014">
    <property type="entry name" value="RNA_helicase_DEAD_Q_motif"/>
</dbReference>
<feature type="domain" description="Helicase ATP-binding" evidence="9">
    <location>
        <begin position="287"/>
        <end position="496"/>
    </location>
</feature>
<dbReference type="SMART" id="SM00490">
    <property type="entry name" value="HELICc"/>
    <property type="match status" value="1"/>
</dbReference>
<dbReference type="AlphaFoldDB" id="E0VNQ2"/>
<dbReference type="SMART" id="SM01178">
    <property type="entry name" value="DUF4217"/>
    <property type="match status" value="1"/>
</dbReference>
<dbReference type="PROSITE" id="PS51192">
    <property type="entry name" value="HELICASE_ATP_BIND_1"/>
    <property type="match status" value="1"/>
</dbReference>
<gene>
    <name evidence="13" type="primary">8231832</name>
    <name evidence="12" type="ORF">Phum_PHUM339240</name>
</gene>
<evidence type="ECO:0000259" key="10">
    <source>
        <dbReference type="PROSITE" id="PS51194"/>
    </source>
</evidence>
<comment type="similarity">
    <text evidence="7">Belongs to the DEAD box helicase family.</text>
</comment>
<evidence type="ECO:0000256" key="3">
    <source>
        <dbReference type="ARBA" id="ARBA00022806"/>
    </source>
</evidence>
<comment type="function">
    <text evidence="7">RNA helicase.</text>
</comment>
<dbReference type="EMBL" id="AAZO01003944">
    <property type="status" value="NOT_ANNOTATED_CDS"/>
    <property type="molecule type" value="Genomic_DNA"/>
</dbReference>
<feature type="domain" description="Helicase C-terminal" evidence="10">
    <location>
        <begin position="544"/>
        <end position="723"/>
    </location>
</feature>
<dbReference type="KEGG" id="phu:Phum_PHUM339240"/>
<evidence type="ECO:0000313" key="12">
    <source>
        <dbReference type="EMBL" id="EEB15008.1"/>
    </source>
</evidence>
<dbReference type="CTD" id="8231832"/>